<evidence type="ECO:0000256" key="5">
    <source>
        <dbReference type="SAM" id="Phobius"/>
    </source>
</evidence>
<feature type="transmembrane region" description="Helical" evidence="5">
    <location>
        <begin position="426"/>
        <end position="449"/>
    </location>
</feature>
<dbReference type="GO" id="GO:0016874">
    <property type="term" value="F:ligase activity"/>
    <property type="evidence" value="ECO:0007669"/>
    <property type="project" value="UniProtKB-KW"/>
</dbReference>
<feature type="transmembrane region" description="Helical" evidence="5">
    <location>
        <begin position="260"/>
        <end position="283"/>
    </location>
</feature>
<evidence type="ECO:0000256" key="2">
    <source>
        <dbReference type="ARBA" id="ARBA00022692"/>
    </source>
</evidence>
<keyword evidence="7" id="KW-0436">Ligase</keyword>
<evidence type="ECO:0000259" key="6">
    <source>
        <dbReference type="Pfam" id="PF04932"/>
    </source>
</evidence>
<feature type="transmembrane region" description="Helical" evidence="5">
    <location>
        <begin position="103"/>
        <end position="121"/>
    </location>
</feature>
<dbReference type="EMBL" id="QXJM01000030">
    <property type="protein sequence ID" value="RIE03798.1"/>
    <property type="molecule type" value="Genomic_DNA"/>
</dbReference>
<feature type="transmembrane region" description="Helical" evidence="5">
    <location>
        <begin position="295"/>
        <end position="326"/>
    </location>
</feature>
<keyword evidence="2 5" id="KW-0812">Transmembrane</keyword>
<dbReference type="PANTHER" id="PTHR37422">
    <property type="entry name" value="TEICHURONIC ACID BIOSYNTHESIS PROTEIN TUAE"/>
    <property type="match status" value="1"/>
</dbReference>
<evidence type="ECO:0000256" key="3">
    <source>
        <dbReference type="ARBA" id="ARBA00022989"/>
    </source>
</evidence>
<feature type="transmembrane region" description="Helical" evidence="5">
    <location>
        <begin position="338"/>
        <end position="356"/>
    </location>
</feature>
<dbReference type="Proteomes" id="UP000266340">
    <property type="component" value="Unassembled WGS sequence"/>
</dbReference>
<keyword evidence="8" id="KW-1185">Reference proteome</keyword>
<accession>A0A398CSR3</accession>
<keyword evidence="3 5" id="KW-1133">Transmembrane helix</keyword>
<protein>
    <submittedName>
        <fullName evidence="7">O-antigen ligase domain-containing protein</fullName>
    </submittedName>
</protein>
<comment type="subcellular location">
    <subcellularLocation>
        <location evidence="1">Membrane</location>
        <topology evidence="1">Multi-pass membrane protein</topology>
    </subcellularLocation>
</comment>
<dbReference type="InterPro" id="IPR051533">
    <property type="entry name" value="WaaL-like"/>
</dbReference>
<dbReference type="PANTHER" id="PTHR37422:SF13">
    <property type="entry name" value="LIPOPOLYSACCHARIDE BIOSYNTHESIS PROTEIN PA4999-RELATED"/>
    <property type="match status" value="1"/>
</dbReference>
<comment type="caution">
    <text evidence="7">The sequence shown here is derived from an EMBL/GenBank/DDBJ whole genome shotgun (WGS) entry which is preliminary data.</text>
</comment>
<feature type="domain" description="O-antigen ligase-related" evidence="6">
    <location>
        <begin position="302"/>
        <end position="442"/>
    </location>
</feature>
<proteinExistence type="predicted"/>
<evidence type="ECO:0000256" key="4">
    <source>
        <dbReference type="ARBA" id="ARBA00023136"/>
    </source>
</evidence>
<feature type="transmembrane region" description="Helical" evidence="5">
    <location>
        <begin position="78"/>
        <end position="96"/>
    </location>
</feature>
<name>A0A398CSR3_9BACL</name>
<evidence type="ECO:0000313" key="7">
    <source>
        <dbReference type="EMBL" id="RIE03798.1"/>
    </source>
</evidence>
<organism evidence="7 8">
    <name type="scientific">Cohnella faecalis</name>
    <dbReference type="NCBI Taxonomy" id="2315694"/>
    <lineage>
        <taxon>Bacteria</taxon>
        <taxon>Bacillati</taxon>
        <taxon>Bacillota</taxon>
        <taxon>Bacilli</taxon>
        <taxon>Bacillales</taxon>
        <taxon>Paenibacillaceae</taxon>
        <taxon>Cohnella</taxon>
    </lineage>
</organism>
<feature type="transmembrane region" description="Helical" evidence="5">
    <location>
        <begin position="469"/>
        <end position="498"/>
    </location>
</feature>
<dbReference type="AlphaFoldDB" id="A0A398CSR3"/>
<evidence type="ECO:0000256" key="1">
    <source>
        <dbReference type="ARBA" id="ARBA00004141"/>
    </source>
</evidence>
<feature type="transmembrane region" description="Helical" evidence="5">
    <location>
        <begin position="133"/>
        <end position="150"/>
    </location>
</feature>
<feature type="transmembrane region" description="Helical" evidence="5">
    <location>
        <begin position="217"/>
        <end position="236"/>
    </location>
</feature>
<feature type="transmembrane region" description="Helical" evidence="5">
    <location>
        <begin position="48"/>
        <end position="66"/>
    </location>
</feature>
<dbReference type="InterPro" id="IPR007016">
    <property type="entry name" value="O-antigen_ligase-rel_domated"/>
</dbReference>
<dbReference type="GO" id="GO:0016020">
    <property type="term" value="C:membrane"/>
    <property type="evidence" value="ECO:0007669"/>
    <property type="project" value="UniProtKB-SubCell"/>
</dbReference>
<evidence type="ECO:0000313" key="8">
    <source>
        <dbReference type="Proteomes" id="UP000266340"/>
    </source>
</evidence>
<reference evidence="7 8" key="1">
    <citation type="submission" date="2018-09" db="EMBL/GenBank/DDBJ databases">
        <title>Cohnella cavernae sp. nov., isolated from a karst cave.</title>
        <authorList>
            <person name="Zhu H."/>
        </authorList>
    </citation>
    <scope>NUCLEOTIDE SEQUENCE [LARGE SCALE GENOMIC DNA]</scope>
    <source>
        <strain evidence="7 8">K2E09-144</strain>
    </source>
</reference>
<feature type="transmembrane region" description="Helical" evidence="5">
    <location>
        <begin position="187"/>
        <end position="205"/>
    </location>
</feature>
<gene>
    <name evidence="7" type="ORF">D3H35_09600</name>
</gene>
<sequence>MGKKPRLVRHAAAIFERRARHKECRFLRGKGGIGMIEAAIRLFKLRGWPFWFQNIALLLAGIPAAIWVGEYTSRNPGLLLQLAIVILLLIPAFILASTQSTYLIPYILLIWLVGAEIRRLADWSLGQFSSINLLSVSPLIVSGMLVFALAKQRIVMEPKAIELLKAYFIPFAYAAVIGVLLNKAAGIYSTANYFIPVLVFIYLAVNPPTEEQKEKWIRIYVTMAVVLSIYGWYQYVTLPPWDRFWMTSVNMVSLGTPEEFGFRIFSTLNSTGPLAVFLVSALIPAIVNKKWRGPFGLIGIPIMVSALALTLVRASWITLIAGVVAYFMFGSNANRWRMLAAVAILTVIGFIAFPLLPGGAEVTDRVSTLGSLESDQSANSRWGLLLYAIPEVLSHPFGTGFGSIGRSTALNGGEAFAGLGSIDNGYLGVFAAFGIFGGILYFRATWMQWSYTLNVDKRNPYRTLGIVNMVQLAVGFLFGGALFSLNAIIFWLFSGLIFTKTQNKDK</sequence>
<dbReference type="Pfam" id="PF04932">
    <property type="entry name" value="Wzy_C"/>
    <property type="match status" value="1"/>
</dbReference>
<feature type="transmembrane region" description="Helical" evidence="5">
    <location>
        <begin position="162"/>
        <end position="181"/>
    </location>
</feature>
<keyword evidence="4 5" id="KW-0472">Membrane</keyword>